<dbReference type="Proteomes" id="UP000284476">
    <property type="component" value="Unassembled WGS sequence"/>
</dbReference>
<dbReference type="AlphaFoldDB" id="A0A443JCM2"/>
<dbReference type="Proteomes" id="UP000284451">
    <property type="component" value="Unassembled WGS sequence"/>
</dbReference>
<protein>
    <submittedName>
        <fullName evidence="2">N-formylglutamate amidohydrolase</fullName>
    </submittedName>
</protein>
<keyword evidence="8" id="KW-1185">Reference proteome</keyword>
<keyword evidence="2" id="KW-0378">Hydrolase</keyword>
<accession>A0A443IM14</accession>
<dbReference type="SUPFAM" id="SSF53187">
    <property type="entry name" value="Zn-dependent exopeptidases"/>
    <property type="match status" value="1"/>
</dbReference>
<accession>A0A443K4S4</accession>
<reference evidence="5 7" key="2">
    <citation type="submission" date="2019-01" db="EMBL/GenBank/DDBJ databases">
        <authorList>
            <person name="Li Y."/>
        </authorList>
    </citation>
    <scope>NUCLEOTIDE SEQUENCE [LARGE SCALE GENOMIC DNA]</scope>
    <source>
        <strain evidence="4 5">07D10-4-3</strain>
        <strain evidence="1 8">2D-5</strain>
        <strain evidence="3 7">D19-10-3-21</strain>
        <strain evidence="2">SK2B-1</strain>
    </source>
</reference>
<dbReference type="GO" id="GO:0016787">
    <property type="term" value="F:hydrolase activity"/>
    <property type="evidence" value="ECO:0007669"/>
    <property type="project" value="UniProtKB-KW"/>
</dbReference>
<dbReference type="Pfam" id="PF05013">
    <property type="entry name" value="FGase"/>
    <property type="match status" value="1"/>
</dbReference>
<name>A0A443JCM2_9RHOB</name>
<evidence type="ECO:0000313" key="6">
    <source>
        <dbReference type="Proteomes" id="UP000284476"/>
    </source>
</evidence>
<evidence type="ECO:0000313" key="4">
    <source>
        <dbReference type="EMBL" id="RWR27771.1"/>
    </source>
</evidence>
<evidence type="ECO:0000313" key="2">
    <source>
        <dbReference type="EMBL" id="RWR18316.1"/>
    </source>
</evidence>
<evidence type="ECO:0000313" key="3">
    <source>
        <dbReference type="EMBL" id="RWR27483.1"/>
    </source>
</evidence>
<dbReference type="OrthoDB" id="9802050at2"/>
<gene>
    <name evidence="4" type="ORF">D2T29_17980</name>
    <name evidence="2" type="ORF">D2T30_16775</name>
    <name evidence="3" type="ORF">D2T31_16665</name>
    <name evidence="1" type="ORF">D2T33_18760</name>
</gene>
<dbReference type="EMBL" id="SAUW01000029">
    <property type="protein sequence ID" value="RWR06295.1"/>
    <property type="molecule type" value="Genomic_DNA"/>
</dbReference>
<evidence type="ECO:0000313" key="7">
    <source>
        <dbReference type="Proteomes" id="UP000285295"/>
    </source>
</evidence>
<dbReference type="EMBL" id="SAUZ01000020">
    <property type="protein sequence ID" value="RWR18316.1"/>
    <property type="molecule type" value="Genomic_DNA"/>
</dbReference>
<evidence type="ECO:0000313" key="8">
    <source>
        <dbReference type="Proteomes" id="UP000285710"/>
    </source>
</evidence>
<sequence length="288" mass="31849">MAPVQHDRLPYILQRPARVTAPVIFSSPHSGRDYPEGMISRSILDERRLRSSEDAFVDDLLASAPARGAALLAARYPRAYVDLNRAEDELDPALIEGLLRPPRGARVMAGLGVIPRVVAGNRPIYAGKLPRAEAEARLAAVWRPYHAVLAALLGEVRRRFGRVILFDMHSMPSEAVDQMGERRPDIVLGDRFGVAARSETTAQVEAVFSSLGLRVARNAPFAGAYITQRYGRPAEGIEVVQIEINRGLYMDEAHVIRSESYDVFAALMEDAVARLLDIWREPGRMAAE</sequence>
<dbReference type="Gene3D" id="3.40.630.40">
    <property type="entry name" value="Zn-dependent exopeptidases"/>
    <property type="match status" value="1"/>
</dbReference>
<dbReference type="InterPro" id="IPR007709">
    <property type="entry name" value="N-FG_amidohydro"/>
</dbReference>
<accession>A0A443K460</accession>
<comment type="caution">
    <text evidence="2">The sequence shown here is derived from an EMBL/GenBank/DDBJ whole genome shotgun (WGS) entry which is preliminary data.</text>
</comment>
<evidence type="ECO:0000313" key="5">
    <source>
        <dbReference type="Proteomes" id="UP000284451"/>
    </source>
</evidence>
<accession>A0A443JCM2</accession>
<evidence type="ECO:0000313" key="1">
    <source>
        <dbReference type="EMBL" id="RWR06295.1"/>
    </source>
</evidence>
<proteinExistence type="predicted"/>
<reference evidence="5 6" key="1">
    <citation type="submission" date="2019-01" db="EMBL/GenBank/DDBJ databases">
        <title>Sinorhodobacter populi sp. nov. isolated from the symptomatic bark tissue of Populus euramericana canker.</title>
        <authorList>
            <person name="Xu G."/>
        </authorList>
    </citation>
    <scope>NUCLEOTIDE SEQUENCE [LARGE SCALE GENOMIC DNA]</scope>
    <source>
        <strain evidence="4 5">07D10-4-3</strain>
        <strain evidence="1 8">2D-5</strain>
        <strain evidence="3 7">D19-10-3-21</strain>
        <strain evidence="2 6">SK2B-1</strain>
    </source>
</reference>
<dbReference type="EMBL" id="SAUY01000029">
    <property type="protein sequence ID" value="RWR27771.1"/>
    <property type="molecule type" value="Genomic_DNA"/>
</dbReference>
<dbReference type="Proteomes" id="UP000285710">
    <property type="component" value="Unassembled WGS sequence"/>
</dbReference>
<dbReference type="EMBL" id="SAUX01000021">
    <property type="protein sequence ID" value="RWR27483.1"/>
    <property type="molecule type" value="Genomic_DNA"/>
</dbReference>
<dbReference type="RefSeq" id="WP_128209820.1">
    <property type="nucleotide sequence ID" value="NZ_JBHRSO010000064.1"/>
</dbReference>
<organism evidence="2 6">
    <name type="scientific">Paenirhodobacter populi</name>
    <dbReference type="NCBI Taxonomy" id="2306993"/>
    <lineage>
        <taxon>Bacteria</taxon>
        <taxon>Pseudomonadati</taxon>
        <taxon>Pseudomonadota</taxon>
        <taxon>Alphaproteobacteria</taxon>
        <taxon>Rhodobacterales</taxon>
        <taxon>Rhodobacter group</taxon>
        <taxon>Paenirhodobacter</taxon>
    </lineage>
</organism>
<dbReference type="Proteomes" id="UP000285295">
    <property type="component" value="Unassembled WGS sequence"/>
</dbReference>